<gene>
    <name evidence="1" type="ORF">PsorP6_001510</name>
</gene>
<evidence type="ECO:0000313" key="1">
    <source>
        <dbReference type="EMBL" id="KAI9922311.1"/>
    </source>
</evidence>
<sequence length="113" mass="12618">MRFATLPYYRLAIRLPSASSYHLCEVVKHDFIHDGSVLGVSHRLDRNSAAVVTPPQTHANFPAVDARNLLDQMIFFAFFIPSGRTFCPAADSSSLASALFFGLAFFVFKSFHF</sequence>
<dbReference type="EMBL" id="CM047580">
    <property type="protein sequence ID" value="KAI9922311.1"/>
    <property type="molecule type" value="Genomic_DNA"/>
</dbReference>
<organism evidence="1 2">
    <name type="scientific">Peronosclerospora sorghi</name>
    <dbReference type="NCBI Taxonomy" id="230839"/>
    <lineage>
        <taxon>Eukaryota</taxon>
        <taxon>Sar</taxon>
        <taxon>Stramenopiles</taxon>
        <taxon>Oomycota</taxon>
        <taxon>Peronosporomycetes</taxon>
        <taxon>Peronosporales</taxon>
        <taxon>Peronosporaceae</taxon>
        <taxon>Peronosclerospora</taxon>
    </lineage>
</organism>
<dbReference type="Proteomes" id="UP001163321">
    <property type="component" value="Chromosome 1"/>
</dbReference>
<evidence type="ECO:0000313" key="2">
    <source>
        <dbReference type="Proteomes" id="UP001163321"/>
    </source>
</evidence>
<keyword evidence="2" id="KW-1185">Reference proteome</keyword>
<protein>
    <submittedName>
        <fullName evidence="1">Uncharacterized protein</fullName>
    </submittedName>
</protein>
<accession>A0ACC0WX93</accession>
<reference evidence="1 2" key="1">
    <citation type="journal article" date="2022" name="bioRxiv">
        <title>The genome of the oomycete Peronosclerospora sorghi, a cosmopolitan pathogen of maize and sorghum, is inflated with dispersed pseudogenes.</title>
        <authorList>
            <person name="Fletcher K."/>
            <person name="Martin F."/>
            <person name="Isakeit T."/>
            <person name="Cavanaugh K."/>
            <person name="Magill C."/>
            <person name="Michelmore R."/>
        </authorList>
    </citation>
    <scope>NUCLEOTIDE SEQUENCE [LARGE SCALE GENOMIC DNA]</scope>
    <source>
        <strain evidence="1">P6</strain>
    </source>
</reference>
<name>A0ACC0WX93_9STRA</name>
<proteinExistence type="predicted"/>
<comment type="caution">
    <text evidence="1">The sequence shown here is derived from an EMBL/GenBank/DDBJ whole genome shotgun (WGS) entry which is preliminary data.</text>
</comment>